<reference evidence="4 7" key="1">
    <citation type="submission" date="2019-07" db="EMBL/GenBank/DDBJ databases">
        <title>De Novo Assembly of kiwifruit Actinidia rufa.</title>
        <authorList>
            <person name="Sugita-Konishi S."/>
            <person name="Sato K."/>
            <person name="Mori E."/>
            <person name="Abe Y."/>
            <person name="Kisaki G."/>
            <person name="Hamano K."/>
            <person name="Suezawa K."/>
            <person name="Otani M."/>
            <person name="Fukuda T."/>
            <person name="Manabe T."/>
            <person name="Gomi K."/>
            <person name="Tabuchi M."/>
            <person name="Akimitsu K."/>
            <person name="Kataoka I."/>
        </authorList>
    </citation>
    <scope>NUCLEOTIDE SEQUENCE [LARGE SCALE GENOMIC DNA]</scope>
    <source>
        <strain evidence="7">cv. Fuchu</strain>
        <strain evidence="2">Fuchu</strain>
    </source>
</reference>
<dbReference type="EMBL" id="BJWL01000013">
    <property type="protein sequence ID" value="GFY99283.1"/>
    <property type="molecule type" value="Genomic_DNA"/>
</dbReference>
<dbReference type="EMBL" id="BJWL01000027">
    <property type="protein sequence ID" value="GFZ18517.1"/>
    <property type="molecule type" value="Genomic_DNA"/>
</dbReference>
<evidence type="ECO:0000313" key="7">
    <source>
        <dbReference type="Proteomes" id="UP000585474"/>
    </source>
</evidence>
<proteinExistence type="predicted"/>
<evidence type="ECO:0000313" key="4">
    <source>
        <dbReference type="EMBL" id="GFY99283.1"/>
    </source>
</evidence>
<dbReference type="AlphaFoldDB" id="A0A7J0D6D1"/>
<dbReference type="Proteomes" id="UP000585474">
    <property type="component" value="Unassembled WGS sequence"/>
</dbReference>
<feature type="compositionally biased region" description="Basic and acidic residues" evidence="1">
    <location>
        <begin position="133"/>
        <end position="143"/>
    </location>
</feature>
<dbReference type="EMBL" id="BJWL01000037">
    <property type="protein sequence ID" value="GFS28237.1"/>
    <property type="molecule type" value="Genomic_DNA"/>
</dbReference>
<evidence type="ECO:0000256" key="1">
    <source>
        <dbReference type="SAM" id="MobiDB-lite"/>
    </source>
</evidence>
<keyword evidence="7" id="KW-1185">Reference proteome</keyword>
<dbReference type="EMBL" id="BJWL01000027">
    <property type="protein sequence ID" value="GFZ18523.1"/>
    <property type="molecule type" value="Genomic_DNA"/>
</dbReference>
<feature type="compositionally biased region" description="Basic and acidic residues" evidence="1">
    <location>
        <begin position="106"/>
        <end position="116"/>
    </location>
</feature>
<comment type="caution">
    <text evidence="3">The sequence shown here is derived from an EMBL/GenBank/DDBJ whole genome shotgun (WGS) entry which is preliminary data.</text>
</comment>
<accession>A0A7J0D6D1</accession>
<reference evidence="3" key="2">
    <citation type="submission" date="2020-08" db="EMBL/GenBank/DDBJ databases">
        <title>De Novo Assembly of kiwifruit Actinidia rufa.</title>
        <authorList>
            <person name="Sugita-Konishi S."/>
            <person name="Sato K."/>
            <person name="Mori E."/>
            <person name="Abe Y."/>
            <person name="Kisaki G."/>
            <person name="Hamano K."/>
            <person name="Suezawa K."/>
            <person name="Otani M."/>
            <person name="Fukuda T."/>
            <person name="Manabe T."/>
            <person name="Gomi K."/>
            <person name="Tabuchi M."/>
            <person name="Akimitsu K."/>
            <person name="Kataoka I."/>
        </authorList>
    </citation>
    <scope>NUCLEOTIDE SEQUENCE</scope>
    <source>
        <strain evidence="7">cv. Fuchu</strain>
        <strain evidence="3">Fuchu</strain>
    </source>
</reference>
<dbReference type="EMBL" id="BJWL01000037">
    <property type="protein sequence ID" value="GFS28248.1"/>
    <property type="molecule type" value="Genomic_DNA"/>
</dbReference>
<protein>
    <submittedName>
        <fullName evidence="3">Uncharacterized protein</fullName>
    </submittedName>
</protein>
<evidence type="ECO:0000313" key="5">
    <source>
        <dbReference type="EMBL" id="GFZ18517.1"/>
    </source>
</evidence>
<evidence type="ECO:0000313" key="6">
    <source>
        <dbReference type="EMBL" id="GFZ18523.1"/>
    </source>
</evidence>
<organism evidence="3 7">
    <name type="scientific">Actinidia rufa</name>
    <dbReference type="NCBI Taxonomy" id="165716"/>
    <lineage>
        <taxon>Eukaryota</taxon>
        <taxon>Viridiplantae</taxon>
        <taxon>Streptophyta</taxon>
        <taxon>Embryophyta</taxon>
        <taxon>Tracheophyta</taxon>
        <taxon>Spermatophyta</taxon>
        <taxon>Magnoliopsida</taxon>
        <taxon>eudicotyledons</taxon>
        <taxon>Gunneridae</taxon>
        <taxon>Pentapetalae</taxon>
        <taxon>asterids</taxon>
        <taxon>Ericales</taxon>
        <taxon>Actinidiaceae</taxon>
        <taxon>Actinidia</taxon>
    </lineage>
</organism>
<evidence type="ECO:0000313" key="3">
    <source>
        <dbReference type="EMBL" id="GFS28248.1"/>
    </source>
</evidence>
<feature type="region of interest" description="Disordered" evidence="1">
    <location>
        <begin position="93"/>
        <end position="143"/>
    </location>
</feature>
<gene>
    <name evidence="2" type="ORF">Acr_00g0000700</name>
    <name evidence="3" type="ORF">Acr_00g0000790</name>
    <name evidence="4" type="ORF">Acr_13g0006840</name>
    <name evidence="5" type="ORF">Acr_27g0002560</name>
    <name evidence="6" type="ORF">Acr_27g0002620</name>
</gene>
<evidence type="ECO:0000313" key="2">
    <source>
        <dbReference type="EMBL" id="GFS28237.1"/>
    </source>
</evidence>
<sequence>MVGLSPSRKSCHGCRFEFEETAVGSPATAEPVVDPSWKIFVRALIHSLSCPPPQSYTGLTQHSLGIMWQPRPARVESHLASTRVKSHFISRLGISGSRRTGEEDDSRNHIPEERLIISRGLGSRASSSMKRPLPPDEHGRDND</sequence>
<name>A0A7J0D6D1_9ERIC</name>